<evidence type="ECO:0000256" key="4">
    <source>
        <dbReference type="ARBA" id="ARBA00022786"/>
    </source>
</evidence>
<dbReference type="InterPro" id="IPR044611">
    <property type="entry name" value="E3A/B/C-like"/>
</dbReference>
<dbReference type="Gene3D" id="3.30.2410.10">
    <property type="entry name" value="Hect, E3 ligase catalytic domain"/>
    <property type="match status" value="1"/>
</dbReference>
<feature type="active site" description="Glycyl thioester intermediate" evidence="5">
    <location>
        <position position="294"/>
    </location>
</feature>
<dbReference type="PANTHER" id="PTHR45700">
    <property type="entry name" value="UBIQUITIN-PROTEIN LIGASE E3C"/>
    <property type="match status" value="1"/>
</dbReference>
<dbReference type="InterPro" id="IPR000569">
    <property type="entry name" value="HECT_dom"/>
</dbReference>
<sequence length="326" mass="35467">MDTLDGSREGSVDTGGPTREFLTLLMRAILASRFFVGPEDSKHLSLDSIGLNRGTYVTIGKMIAICIVHGGVGPHVFSARLLCQLTGEPAPPVDVMEIDDEELRSQILRIQQASSILEVHAAIASAASNLALLGSLTVIRTMSDRDEVVESALKFYSDNRLHVPLQQLRQGLECLGVLQAAVGSTAFRRLFSGGPPAPLTAEQVMNMFAINYSVRGSSRRSEEERAVGYWRDWLIDVEGGDAVLVVEDTENRVTLNQLLMFVTGADRVPPLGFPGEPTINFLHTVTVFPEANTCAMILKLPLHNTFESFSDSMISGIIQSPCFGYA</sequence>
<dbReference type="Proteomes" id="UP001153269">
    <property type="component" value="Unassembled WGS sequence"/>
</dbReference>
<reference evidence="7" key="1">
    <citation type="submission" date="2020-03" db="EMBL/GenBank/DDBJ databases">
        <authorList>
            <person name="Weist P."/>
        </authorList>
    </citation>
    <scope>NUCLEOTIDE SEQUENCE</scope>
</reference>
<keyword evidence="8" id="KW-1185">Reference proteome</keyword>
<evidence type="ECO:0000313" key="8">
    <source>
        <dbReference type="Proteomes" id="UP001153269"/>
    </source>
</evidence>
<protein>
    <recommendedName>
        <fullName evidence="2">HECT-type E3 ubiquitin transferase</fullName>
        <ecNumber evidence="2">2.3.2.26</ecNumber>
    </recommendedName>
</protein>
<name>A0A9N7UQK2_PLEPL</name>
<organism evidence="7 8">
    <name type="scientific">Pleuronectes platessa</name>
    <name type="common">European plaice</name>
    <dbReference type="NCBI Taxonomy" id="8262"/>
    <lineage>
        <taxon>Eukaryota</taxon>
        <taxon>Metazoa</taxon>
        <taxon>Chordata</taxon>
        <taxon>Craniata</taxon>
        <taxon>Vertebrata</taxon>
        <taxon>Euteleostomi</taxon>
        <taxon>Actinopterygii</taxon>
        <taxon>Neopterygii</taxon>
        <taxon>Teleostei</taxon>
        <taxon>Neoteleostei</taxon>
        <taxon>Acanthomorphata</taxon>
        <taxon>Carangaria</taxon>
        <taxon>Pleuronectiformes</taxon>
        <taxon>Pleuronectoidei</taxon>
        <taxon>Pleuronectidae</taxon>
        <taxon>Pleuronectes</taxon>
    </lineage>
</organism>
<dbReference type="EC" id="2.3.2.26" evidence="2"/>
<dbReference type="GO" id="GO:0061630">
    <property type="term" value="F:ubiquitin protein ligase activity"/>
    <property type="evidence" value="ECO:0007669"/>
    <property type="project" value="UniProtKB-EC"/>
</dbReference>
<proteinExistence type="predicted"/>
<comment type="catalytic activity">
    <reaction evidence="1">
        <text>S-ubiquitinyl-[E2 ubiquitin-conjugating enzyme]-L-cysteine + [acceptor protein]-L-lysine = [E2 ubiquitin-conjugating enzyme]-L-cysteine + N(6)-ubiquitinyl-[acceptor protein]-L-lysine.</text>
        <dbReference type="EC" id="2.3.2.26"/>
    </reaction>
</comment>
<dbReference type="GO" id="GO:0000209">
    <property type="term" value="P:protein polyubiquitination"/>
    <property type="evidence" value="ECO:0007669"/>
    <property type="project" value="InterPro"/>
</dbReference>
<dbReference type="AlphaFoldDB" id="A0A9N7UQK2"/>
<keyword evidence="4 5" id="KW-0833">Ubl conjugation pathway</keyword>
<dbReference type="Pfam" id="PF00632">
    <property type="entry name" value="HECT"/>
    <property type="match status" value="1"/>
</dbReference>
<accession>A0A9N7UQK2</accession>
<dbReference type="Gene3D" id="3.90.1750.10">
    <property type="entry name" value="Hect, E3 ligase catalytic domains"/>
    <property type="match status" value="1"/>
</dbReference>
<evidence type="ECO:0000256" key="2">
    <source>
        <dbReference type="ARBA" id="ARBA00012485"/>
    </source>
</evidence>
<dbReference type="SUPFAM" id="SSF56204">
    <property type="entry name" value="Hect, E3 ligase catalytic domain"/>
    <property type="match status" value="1"/>
</dbReference>
<comment type="caution">
    <text evidence="7">The sequence shown here is derived from an EMBL/GenBank/DDBJ whole genome shotgun (WGS) entry which is preliminary data.</text>
</comment>
<evidence type="ECO:0000313" key="7">
    <source>
        <dbReference type="EMBL" id="CAB1435175.1"/>
    </source>
</evidence>
<gene>
    <name evidence="7" type="ORF">PLEPLA_LOCUS23267</name>
</gene>
<dbReference type="InterPro" id="IPR035983">
    <property type="entry name" value="Hect_E3_ubiquitin_ligase"/>
</dbReference>
<feature type="domain" description="HECT" evidence="6">
    <location>
        <begin position="1"/>
        <end position="326"/>
    </location>
</feature>
<keyword evidence="3" id="KW-0808">Transferase</keyword>
<evidence type="ECO:0000259" key="6">
    <source>
        <dbReference type="PROSITE" id="PS50237"/>
    </source>
</evidence>
<evidence type="ECO:0000256" key="3">
    <source>
        <dbReference type="ARBA" id="ARBA00022679"/>
    </source>
</evidence>
<dbReference type="SMART" id="SM00119">
    <property type="entry name" value="HECTc"/>
    <property type="match status" value="1"/>
</dbReference>
<evidence type="ECO:0000256" key="5">
    <source>
        <dbReference type="PROSITE-ProRule" id="PRU00104"/>
    </source>
</evidence>
<evidence type="ECO:0000256" key="1">
    <source>
        <dbReference type="ARBA" id="ARBA00000885"/>
    </source>
</evidence>
<dbReference type="PROSITE" id="PS50237">
    <property type="entry name" value="HECT"/>
    <property type="match status" value="1"/>
</dbReference>
<dbReference type="EMBL" id="CADEAL010001743">
    <property type="protein sequence ID" value="CAB1435175.1"/>
    <property type="molecule type" value="Genomic_DNA"/>
</dbReference>